<keyword evidence="3" id="KW-1185">Reference proteome</keyword>
<dbReference type="Proteomes" id="UP000030748">
    <property type="component" value="Unassembled WGS sequence"/>
</dbReference>
<dbReference type="Gene3D" id="1.20.910.10">
    <property type="entry name" value="Heme oxygenase-like"/>
    <property type="match status" value="1"/>
</dbReference>
<dbReference type="AlphaFoldDB" id="A0A022R724"/>
<organism evidence="2 3">
    <name type="scientific">Erythranthe guttata</name>
    <name type="common">Yellow monkey flower</name>
    <name type="synonym">Mimulus guttatus</name>
    <dbReference type="NCBI Taxonomy" id="4155"/>
    <lineage>
        <taxon>Eukaryota</taxon>
        <taxon>Viridiplantae</taxon>
        <taxon>Streptophyta</taxon>
        <taxon>Embryophyta</taxon>
        <taxon>Tracheophyta</taxon>
        <taxon>Spermatophyta</taxon>
        <taxon>Magnoliopsida</taxon>
        <taxon>eudicotyledons</taxon>
        <taxon>Gunneridae</taxon>
        <taxon>Pentapetalae</taxon>
        <taxon>asterids</taxon>
        <taxon>lamiids</taxon>
        <taxon>Lamiales</taxon>
        <taxon>Phrymaceae</taxon>
        <taxon>Erythranthe</taxon>
    </lineage>
</organism>
<dbReference type="InterPro" id="IPR016951">
    <property type="entry name" value="Haem_Oase_decyc_pln"/>
</dbReference>
<evidence type="ECO:0000313" key="3">
    <source>
        <dbReference type="Proteomes" id="UP000030748"/>
    </source>
</evidence>
<evidence type="ECO:0008006" key="4">
    <source>
        <dbReference type="Google" id="ProtNLM"/>
    </source>
</evidence>
<dbReference type="SUPFAM" id="SSF48613">
    <property type="entry name" value="Heme oxygenase-like"/>
    <property type="match status" value="1"/>
</dbReference>
<proteinExistence type="inferred from homology"/>
<name>A0A022R724_ERYGU</name>
<dbReference type="InterPro" id="IPR016084">
    <property type="entry name" value="Haem_Oase-like_multi-hlx"/>
</dbReference>
<feature type="non-terminal residue" evidence="2">
    <location>
        <position position="1"/>
    </location>
</feature>
<evidence type="ECO:0000313" key="2">
    <source>
        <dbReference type="EMBL" id="EYU36287.1"/>
    </source>
</evidence>
<dbReference type="EMBL" id="KI630592">
    <property type="protein sequence ID" value="EYU36287.1"/>
    <property type="molecule type" value="Genomic_DNA"/>
</dbReference>
<protein>
    <recommendedName>
        <fullName evidence="4">Factor of DNA methylation 1-5/IDN2 domain-containing protein</fullName>
    </recommendedName>
</protein>
<evidence type="ECO:0000256" key="1">
    <source>
        <dbReference type="ARBA" id="ARBA00006134"/>
    </source>
</evidence>
<dbReference type="PhylomeDB" id="A0A022R724"/>
<sequence length="66" mass="7903">VSKKLLEERELEFYKWEGDSEELLRGVRQNLNALGEHWSRDEKNKCLREATKAFRFLGQIVRLIIL</sequence>
<dbReference type="PANTHER" id="PTHR35703:SF1">
    <property type="entry name" value="INACTIVE HEME OXYGENASE 2, CHLOROPLASTIC-RELATED"/>
    <property type="match status" value="1"/>
</dbReference>
<dbReference type="STRING" id="4155.A0A022R724"/>
<dbReference type="PANTHER" id="PTHR35703">
    <property type="entry name" value="HEME OXYGENASE 1, CHLOROPLASTIC-RELATED"/>
    <property type="match status" value="1"/>
</dbReference>
<accession>A0A022R724</accession>
<comment type="similarity">
    <text evidence="1">Belongs to the heme oxygenase family.</text>
</comment>
<dbReference type="eggNOG" id="KOG4480">
    <property type="taxonomic scope" value="Eukaryota"/>
</dbReference>
<reference evidence="2 3" key="1">
    <citation type="journal article" date="2013" name="Proc. Natl. Acad. Sci. U.S.A.">
        <title>Fine-scale variation in meiotic recombination in Mimulus inferred from population shotgun sequencing.</title>
        <authorList>
            <person name="Hellsten U."/>
            <person name="Wright K.M."/>
            <person name="Jenkins J."/>
            <person name="Shu S."/>
            <person name="Yuan Y."/>
            <person name="Wessler S.R."/>
            <person name="Schmutz J."/>
            <person name="Willis J.H."/>
            <person name="Rokhsar D.S."/>
        </authorList>
    </citation>
    <scope>NUCLEOTIDE SEQUENCE [LARGE SCALE GENOMIC DNA]</scope>
    <source>
        <strain evidence="3">cv. DUN x IM62</strain>
    </source>
</reference>
<gene>
    <name evidence="2" type="ORF">MIMGU_mgv11b020399mg</name>
</gene>